<dbReference type="GO" id="GO:0005634">
    <property type="term" value="C:nucleus"/>
    <property type="evidence" value="ECO:0007669"/>
    <property type="project" value="UniProtKB-SubCell"/>
</dbReference>
<dbReference type="Pfam" id="PF00010">
    <property type="entry name" value="HLH"/>
    <property type="match status" value="1"/>
</dbReference>
<dbReference type="SMART" id="SM00353">
    <property type="entry name" value="HLH"/>
    <property type="match status" value="1"/>
</dbReference>
<dbReference type="Gramene" id="Mp1g01160.1">
    <property type="protein sequence ID" value="Mp1g01160.1.cds"/>
    <property type="gene ID" value="Mp1g01160"/>
</dbReference>
<reference evidence="8" key="1">
    <citation type="journal article" date="2017" name="Cell">
        <title>Insights into land plant evolution garnered from the Marchantia polymorpha genome.</title>
        <authorList>
            <person name="Bowman J.L."/>
            <person name="Kohchi T."/>
            <person name="Yamato K.T."/>
            <person name="Jenkins J."/>
            <person name="Shu S."/>
            <person name="Ishizaki K."/>
            <person name="Yamaoka S."/>
            <person name="Nishihama R."/>
            <person name="Nakamura Y."/>
            <person name="Berger F."/>
            <person name="Adam C."/>
            <person name="Aki S.S."/>
            <person name="Althoff F."/>
            <person name="Araki T."/>
            <person name="Arteaga-Vazquez M.A."/>
            <person name="Balasubrmanian S."/>
            <person name="Barry K."/>
            <person name="Bauer D."/>
            <person name="Boehm C.R."/>
            <person name="Briginshaw L."/>
            <person name="Caballero-Perez J."/>
            <person name="Catarino B."/>
            <person name="Chen F."/>
            <person name="Chiyoda S."/>
            <person name="Chovatia M."/>
            <person name="Davies K.M."/>
            <person name="Delmans M."/>
            <person name="Demura T."/>
            <person name="Dierschke T."/>
            <person name="Dolan L."/>
            <person name="Dorantes-Acosta A.E."/>
            <person name="Eklund D.M."/>
            <person name="Florent S.N."/>
            <person name="Flores-Sandoval E."/>
            <person name="Fujiyama A."/>
            <person name="Fukuzawa H."/>
            <person name="Galik B."/>
            <person name="Grimanelli D."/>
            <person name="Grimwood J."/>
            <person name="Grossniklaus U."/>
            <person name="Hamada T."/>
            <person name="Haseloff J."/>
            <person name="Hetherington A.J."/>
            <person name="Higo A."/>
            <person name="Hirakawa Y."/>
            <person name="Hundley H.N."/>
            <person name="Ikeda Y."/>
            <person name="Inoue K."/>
            <person name="Inoue S.I."/>
            <person name="Ishida S."/>
            <person name="Jia Q."/>
            <person name="Kakita M."/>
            <person name="Kanazawa T."/>
            <person name="Kawai Y."/>
            <person name="Kawashima T."/>
            <person name="Kennedy M."/>
            <person name="Kinose K."/>
            <person name="Kinoshita T."/>
            <person name="Kohara Y."/>
            <person name="Koide E."/>
            <person name="Komatsu K."/>
            <person name="Kopischke S."/>
            <person name="Kubo M."/>
            <person name="Kyozuka J."/>
            <person name="Lagercrantz U."/>
            <person name="Lin S.S."/>
            <person name="Lindquist E."/>
            <person name="Lipzen A.M."/>
            <person name="Lu C.W."/>
            <person name="De Luna E."/>
            <person name="Martienssen R.A."/>
            <person name="Minamino N."/>
            <person name="Mizutani M."/>
            <person name="Mizutani M."/>
            <person name="Mochizuki N."/>
            <person name="Monte I."/>
            <person name="Mosher R."/>
            <person name="Nagasaki H."/>
            <person name="Nakagami H."/>
            <person name="Naramoto S."/>
            <person name="Nishitani K."/>
            <person name="Ohtani M."/>
            <person name="Okamoto T."/>
            <person name="Okumura M."/>
            <person name="Phillips J."/>
            <person name="Pollak B."/>
            <person name="Reinders A."/>
            <person name="Rovekamp M."/>
            <person name="Sano R."/>
            <person name="Sawa S."/>
            <person name="Schmid M.W."/>
            <person name="Shirakawa M."/>
            <person name="Solano R."/>
            <person name="Spunde A."/>
            <person name="Suetsugu N."/>
            <person name="Sugano S."/>
            <person name="Sugiyama A."/>
            <person name="Sun R."/>
            <person name="Suzuki Y."/>
            <person name="Takenaka M."/>
            <person name="Takezawa D."/>
            <person name="Tomogane H."/>
            <person name="Tsuzuki M."/>
            <person name="Ueda T."/>
            <person name="Umeda M."/>
            <person name="Ward J.M."/>
            <person name="Watanabe Y."/>
            <person name="Yazaki K."/>
            <person name="Yokoyama R."/>
            <person name="Yoshitake Y."/>
            <person name="Yotsui I."/>
            <person name="Zachgo S."/>
            <person name="Schmutz J."/>
        </authorList>
    </citation>
    <scope>NUCLEOTIDE SEQUENCE [LARGE SCALE GENOMIC DNA]</scope>
    <source>
        <strain evidence="8">Tak-1</strain>
    </source>
</reference>
<sequence length="471" mass="51207">MAELAWLTSSPAAKVTLNASSSFSNSNENLFDLLQGRLGSGAFGGAAIVDSSSFFRTSDQMTNVTVASNHTESTVSLMKAEDGNNHMHSPLWVAAGAAAVATDGIYSSTGPAAAHVPSIDSTQLSSYVKPHDPSPQLQALRDFMAYGSNVNNHSMSTAVDNINLAPGHPMFLHLGEESPASLLIGMPHHSNPISTSPSKGPDMMAYRALCQAELFATERSPHRTQFQRENHILAERQRREEMNEKFSALRAMIPKATKKDKASIVGDTIAYVLELEKTLKQLKACKDSRKGFSFKLLKKKSSSKVLEDNDRSTSDTAPDTAAPEEMKPGPGCSNSTRFEDIVLKECKEREEPTISSSDNISRDCSHNHHKPMEKDNLLDIDISSSSQVEVQNLGEQAVIKIVCARSRGLVLRIIQALEECKTEILQSNVTTVSQHSVHFITVQINSGLSCSIEQMVQALLKASNPNQIAET</sequence>
<proteinExistence type="predicted"/>
<dbReference type="InterPro" id="IPR052610">
    <property type="entry name" value="bHLH_transcription_regulator"/>
</dbReference>
<dbReference type="SUPFAM" id="SSF55021">
    <property type="entry name" value="ACT-like"/>
    <property type="match status" value="1"/>
</dbReference>
<keyword evidence="2" id="KW-0805">Transcription regulation</keyword>
<evidence type="ECO:0000256" key="5">
    <source>
        <dbReference type="SAM" id="MobiDB-lite"/>
    </source>
</evidence>
<dbReference type="Gramene" id="Mp1g01160.2">
    <property type="protein sequence ID" value="Mp1g01160.2.cds"/>
    <property type="gene ID" value="Mp1g01160"/>
</dbReference>
<dbReference type="GO" id="GO:0046983">
    <property type="term" value="F:protein dimerization activity"/>
    <property type="evidence" value="ECO:0007669"/>
    <property type="project" value="InterPro"/>
</dbReference>
<dbReference type="SUPFAM" id="SSF47459">
    <property type="entry name" value="HLH, helix-loop-helix DNA-binding domain"/>
    <property type="match status" value="1"/>
</dbReference>
<keyword evidence="4" id="KW-0539">Nucleus</keyword>
<dbReference type="InterPro" id="IPR036638">
    <property type="entry name" value="HLH_DNA-bd_sf"/>
</dbReference>
<feature type="domain" description="BHLH" evidence="6">
    <location>
        <begin position="226"/>
        <end position="275"/>
    </location>
</feature>
<protein>
    <recommendedName>
        <fullName evidence="6">BHLH domain-containing protein</fullName>
    </recommendedName>
</protein>
<dbReference type="InterPro" id="IPR054502">
    <property type="entry name" value="bHLH-TF_ACT-like_plant"/>
</dbReference>
<keyword evidence="8" id="KW-1185">Reference proteome</keyword>
<dbReference type="PANTHER" id="PTHR45959:SF63">
    <property type="entry name" value="BHLH DOMAIN-CONTAINING PROTEIN"/>
    <property type="match status" value="1"/>
</dbReference>
<evidence type="ECO:0000259" key="6">
    <source>
        <dbReference type="PROSITE" id="PS50888"/>
    </source>
</evidence>
<reference evidence="7" key="2">
    <citation type="submission" date="2017-12" db="EMBL/GenBank/DDBJ databases">
        <title>WGS assembly of Marchantia polymorpha.</title>
        <authorList>
            <person name="Bowman J.L."/>
            <person name="Kohchi T."/>
            <person name="Yamato K.T."/>
            <person name="Jenkins J."/>
            <person name="Shu S."/>
            <person name="Ishizaki K."/>
            <person name="Yamaoka S."/>
            <person name="Nishihama R."/>
            <person name="Nakamura Y."/>
            <person name="Berger F."/>
            <person name="Adam C."/>
            <person name="Aki S.S."/>
            <person name="Althoff F."/>
            <person name="Araki T."/>
            <person name="Arteaga-Vazquez M.A."/>
            <person name="Balasubrmanian S."/>
            <person name="Bauer D."/>
            <person name="Boehm C.R."/>
            <person name="Briginshaw L."/>
            <person name="Caballero-Perez J."/>
            <person name="Catarino B."/>
            <person name="Chen F."/>
            <person name="Chiyoda S."/>
            <person name="Chovatia M."/>
            <person name="Davies K.M."/>
            <person name="Delmans M."/>
            <person name="Demura T."/>
            <person name="Dierschke T."/>
            <person name="Dolan L."/>
            <person name="Dorantes-Acosta A.E."/>
            <person name="Eklund D.M."/>
            <person name="Florent S.N."/>
            <person name="Flores-Sandoval E."/>
            <person name="Fujiyama A."/>
            <person name="Fukuzawa H."/>
            <person name="Galik B."/>
            <person name="Grimanelli D."/>
            <person name="Grimwood J."/>
            <person name="Grossniklaus U."/>
            <person name="Hamada T."/>
            <person name="Haseloff J."/>
            <person name="Hetherington A.J."/>
            <person name="Higo A."/>
            <person name="Hirakawa Y."/>
            <person name="Hundley H.N."/>
            <person name="Ikeda Y."/>
            <person name="Inoue K."/>
            <person name="Inoue S."/>
            <person name="Ishida S."/>
            <person name="Jia Q."/>
            <person name="Kakita M."/>
            <person name="Kanazawa T."/>
            <person name="Kawai Y."/>
            <person name="Kawashima T."/>
            <person name="Kennedy M."/>
            <person name="Kinose K."/>
            <person name="Kinoshita T."/>
            <person name="Kohara Y."/>
            <person name="Koide E."/>
            <person name="Komatsu K."/>
            <person name="Kopischke S."/>
            <person name="Kubo M."/>
            <person name="Kyozuka J."/>
            <person name="Lagercrantz U."/>
            <person name="Lin S.S."/>
            <person name="Lindquist E."/>
            <person name="Lipzen A.M."/>
            <person name="Lu C."/>
            <person name="Luna E.D."/>
            <person name="Martienssen R.A."/>
            <person name="Minamino N."/>
            <person name="Mizutani M."/>
            <person name="Mizutani M."/>
            <person name="Mochizuki N."/>
            <person name="Monte I."/>
            <person name="Mosher R."/>
            <person name="Nagasaki H."/>
            <person name="Nakagami H."/>
            <person name="Naramoto S."/>
            <person name="Nishitani K."/>
            <person name="Ohtani M."/>
            <person name="Okamoto T."/>
            <person name="Okumura M."/>
            <person name="Phillips J."/>
            <person name="Pollak B."/>
            <person name="Reinders A."/>
            <person name="Roevekamp M."/>
            <person name="Sano R."/>
            <person name="Sawa S."/>
            <person name="Schmid M.W."/>
            <person name="Shirakawa M."/>
            <person name="Solano R."/>
            <person name="Spunde A."/>
            <person name="Suetsugu N."/>
            <person name="Sugano S."/>
            <person name="Sugiyama A."/>
            <person name="Sun R."/>
            <person name="Suzuki Y."/>
            <person name="Takenaka M."/>
            <person name="Takezawa D."/>
            <person name="Tomogane H."/>
            <person name="Tsuzuki M."/>
            <person name="Ueda T."/>
            <person name="Umeda M."/>
            <person name="Ward J.M."/>
            <person name="Watanabe Y."/>
            <person name="Yazaki K."/>
            <person name="Yokoyama R."/>
            <person name="Yoshitake Y."/>
            <person name="Yotsui I."/>
            <person name="Zachgo S."/>
            <person name="Schmutz J."/>
        </authorList>
    </citation>
    <scope>NUCLEOTIDE SEQUENCE [LARGE SCALE GENOMIC DNA]</scope>
    <source>
        <strain evidence="7">Tak-1</strain>
    </source>
</reference>
<feature type="region of interest" description="Disordered" evidence="5">
    <location>
        <begin position="305"/>
        <end position="336"/>
    </location>
</feature>
<gene>
    <name evidence="7" type="ORF">MARPO_0029s0130</name>
</gene>
<dbReference type="Gene3D" id="4.10.280.10">
    <property type="entry name" value="Helix-loop-helix DNA-binding domain"/>
    <property type="match status" value="1"/>
</dbReference>
<dbReference type="InterPro" id="IPR045865">
    <property type="entry name" value="ACT-like_dom_sf"/>
</dbReference>
<dbReference type="OrthoDB" id="675169at2759"/>
<name>A0A2R6X974_MARPO</name>
<dbReference type="EMBL" id="KZ772701">
    <property type="protein sequence ID" value="PTQ42632.1"/>
    <property type="molecule type" value="Genomic_DNA"/>
</dbReference>
<keyword evidence="3" id="KW-0804">Transcription</keyword>
<evidence type="ECO:0000256" key="2">
    <source>
        <dbReference type="ARBA" id="ARBA00023015"/>
    </source>
</evidence>
<evidence type="ECO:0000313" key="8">
    <source>
        <dbReference type="Proteomes" id="UP000244005"/>
    </source>
</evidence>
<comment type="subcellular location">
    <subcellularLocation>
        <location evidence="1">Nucleus</location>
    </subcellularLocation>
</comment>
<evidence type="ECO:0000256" key="1">
    <source>
        <dbReference type="ARBA" id="ARBA00004123"/>
    </source>
</evidence>
<dbReference type="EMBL" id="KZ772701">
    <property type="protein sequence ID" value="PTQ42633.1"/>
    <property type="molecule type" value="Genomic_DNA"/>
</dbReference>
<dbReference type="OMA" id="DQHYMAA"/>
<dbReference type="Proteomes" id="UP000244005">
    <property type="component" value="Unassembled WGS sequence"/>
</dbReference>
<accession>A0A2R6X974</accession>
<dbReference type="PANTHER" id="PTHR45959">
    <property type="entry name" value="BHLH TRANSCRIPTION FACTOR"/>
    <property type="match status" value="1"/>
</dbReference>
<evidence type="ECO:0000256" key="4">
    <source>
        <dbReference type="ARBA" id="ARBA00023242"/>
    </source>
</evidence>
<evidence type="ECO:0000256" key="3">
    <source>
        <dbReference type="ARBA" id="ARBA00023163"/>
    </source>
</evidence>
<evidence type="ECO:0000313" key="7">
    <source>
        <dbReference type="EMBL" id="PTQ42632.1"/>
    </source>
</evidence>
<dbReference type="AlphaFoldDB" id="A0A2R6X974"/>
<organism evidence="7 8">
    <name type="scientific">Marchantia polymorpha</name>
    <name type="common">Common liverwort</name>
    <name type="synonym">Marchantia aquatica</name>
    <dbReference type="NCBI Taxonomy" id="3197"/>
    <lineage>
        <taxon>Eukaryota</taxon>
        <taxon>Viridiplantae</taxon>
        <taxon>Streptophyta</taxon>
        <taxon>Embryophyta</taxon>
        <taxon>Marchantiophyta</taxon>
        <taxon>Marchantiopsida</taxon>
        <taxon>Marchantiidae</taxon>
        <taxon>Marchantiales</taxon>
        <taxon>Marchantiaceae</taxon>
        <taxon>Marchantia</taxon>
    </lineage>
</organism>
<dbReference type="Pfam" id="PF22754">
    <property type="entry name" value="bHLH-TF_ACT-like_plant"/>
    <property type="match status" value="1"/>
</dbReference>
<dbReference type="InterPro" id="IPR011598">
    <property type="entry name" value="bHLH_dom"/>
</dbReference>
<dbReference type="PROSITE" id="PS50888">
    <property type="entry name" value="BHLH"/>
    <property type="match status" value="1"/>
</dbReference>